<evidence type="ECO:0000259" key="2">
    <source>
        <dbReference type="Pfam" id="PF13843"/>
    </source>
</evidence>
<accession>A0A5B7HYF2</accession>
<dbReference type="OrthoDB" id="8123139at2759"/>
<evidence type="ECO:0000313" key="4">
    <source>
        <dbReference type="Proteomes" id="UP000324222"/>
    </source>
</evidence>
<name>A0A5B7HYF2_PORTR</name>
<dbReference type="Proteomes" id="UP000324222">
    <property type="component" value="Unassembled WGS sequence"/>
</dbReference>
<organism evidence="3 4">
    <name type="scientific">Portunus trituberculatus</name>
    <name type="common">Swimming crab</name>
    <name type="synonym">Neptunus trituberculatus</name>
    <dbReference type="NCBI Taxonomy" id="210409"/>
    <lineage>
        <taxon>Eukaryota</taxon>
        <taxon>Metazoa</taxon>
        <taxon>Ecdysozoa</taxon>
        <taxon>Arthropoda</taxon>
        <taxon>Crustacea</taxon>
        <taxon>Multicrustacea</taxon>
        <taxon>Malacostraca</taxon>
        <taxon>Eumalacostraca</taxon>
        <taxon>Eucarida</taxon>
        <taxon>Decapoda</taxon>
        <taxon>Pleocyemata</taxon>
        <taxon>Brachyura</taxon>
        <taxon>Eubrachyura</taxon>
        <taxon>Portunoidea</taxon>
        <taxon>Portunidae</taxon>
        <taxon>Portuninae</taxon>
        <taxon>Portunus</taxon>
    </lineage>
</organism>
<dbReference type="InterPro" id="IPR029526">
    <property type="entry name" value="PGBD"/>
</dbReference>
<feature type="domain" description="PiggyBac transposable element-derived protein" evidence="2">
    <location>
        <begin position="115"/>
        <end position="219"/>
    </location>
</feature>
<dbReference type="Pfam" id="PF13843">
    <property type="entry name" value="DDE_Tnp_1_7"/>
    <property type="match status" value="1"/>
</dbReference>
<feature type="compositionally biased region" description="Acidic residues" evidence="1">
    <location>
        <begin position="1"/>
        <end position="38"/>
    </location>
</feature>
<feature type="region of interest" description="Disordered" evidence="1">
    <location>
        <begin position="286"/>
        <end position="319"/>
    </location>
</feature>
<reference evidence="3 4" key="1">
    <citation type="submission" date="2019-05" db="EMBL/GenBank/DDBJ databases">
        <title>Another draft genome of Portunus trituberculatus and its Hox gene families provides insights of decapod evolution.</title>
        <authorList>
            <person name="Jeong J.-H."/>
            <person name="Song I."/>
            <person name="Kim S."/>
            <person name="Choi T."/>
            <person name="Kim D."/>
            <person name="Ryu S."/>
            <person name="Kim W."/>
        </authorList>
    </citation>
    <scope>NUCLEOTIDE SEQUENCE [LARGE SCALE GENOMIC DNA]</scope>
    <source>
        <tissue evidence="3">Muscle</tissue>
    </source>
</reference>
<evidence type="ECO:0000313" key="3">
    <source>
        <dbReference type="EMBL" id="MPC73708.1"/>
    </source>
</evidence>
<protein>
    <recommendedName>
        <fullName evidence="2">PiggyBac transposable element-derived protein domain-containing protein</fullName>
    </recommendedName>
</protein>
<evidence type="ECO:0000256" key="1">
    <source>
        <dbReference type="SAM" id="MobiDB-lite"/>
    </source>
</evidence>
<proteinExistence type="predicted"/>
<dbReference type="AlphaFoldDB" id="A0A5B7HYF2"/>
<gene>
    <name evidence="3" type="ORF">E2C01_068045</name>
</gene>
<keyword evidence="4" id="KW-1185">Reference proteome</keyword>
<sequence>MSDQASDSDPEYVPGDSEDSDDSCASDCDYDTNDDIGNDVEPVVDQGWRFMGDPFSDTRPDPLPLFHGVMDDADLAMPSTTTVPSFTSPKDAFIHIFDNNVVDAMSYSTPEIASSHLSMSESVVVYLMRGLLEEGRHVVTNKWYTSLRLGEYLLTKNTTMTGVVRADRGPPKTLAAERLQCHQSTFARKGNTLVVKYQDKKEVDVLTTHYIANLVEKTKTYFGDRHTFYYKPQHIERKKKKKPCHVYSREFSLRKDTIYHCPGCPGEPALCCHNHYISYHGHGEAEAPKIAPRKKGGAKGGPKPKPWEPQPGLSGTGTH</sequence>
<feature type="region of interest" description="Disordered" evidence="1">
    <location>
        <begin position="1"/>
        <end position="39"/>
    </location>
</feature>
<comment type="caution">
    <text evidence="3">The sequence shown here is derived from an EMBL/GenBank/DDBJ whole genome shotgun (WGS) entry which is preliminary data.</text>
</comment>
<dbReference type="EMBL" id="VSRR010037356">
    <property type="protein sequence ID" value="MPC73708.1"/>
    <property type="molecule type" value="Genomic_DNA"/>
</dbReference>